<keyword evidence="1" id="KW-1133">Transmembrane helix</keyword>
<evidence type="ECO:0000256" key="1">
    <source>
        <dbReference type="SAM" id="Phobius"/>
    </source>
</evidence>
<reference evidence="2" key="1">
    <citation type="submission" date="2021-06" db="EMBL/GenBank/DDBJ databases">
        <title>Interrogation of the integrated mobile genetic elements in gut-associated Bacteroides with a consensus prediction approach.</title>
        <authorList>
            <person name="Campbell D.E."/>
            <person name="Leigh J.R."/>
            <person name="Kim T."/>
            <person name="England W."/>
            <person name="Whitaker R.J."/>
            <person name="Degnan P.H."/>
        </authorList>
    </citation>
    <scope>NUCLEOTIDE SEQUENCE</scope>
    <source>
        <strain evidence="2">VPI-3443</strain>
    </source>
</reference>
<gene>
    <name evidence="2" type="ORF">KQP74_20285</name>
</gene>
<sequence>MKRLIYILIVFLTSGICFTSCRSAYVPVETVKHDSIYISKILHDSIYQRDSIYVDHKGDTVFIYKDRYLYKYKNLIDTLYVSRTDSIQVPYPVERELSWWQSVKLQVGEIAIGVIIGLIIIIAWLLRRKK</sequence>
<proteinExistence type="predicted"/>
<accession>A0AB38UBP0</accession>
<keyword evidence="1" id="KW-0472">Membrane</keyword>
<keyword evidence="1" id="KW-0812">Transmembrane</keyword>
<name>A0AB38UBP0_BACT4</name>
<organism evidence="2 3">
    <name type="scientific">Bacteroides thetaiotaomicron</name>
    <dbReference type="NCBI Taxonomy" id="818"/>
    <lineage>
        <taxon>Bacteria</taxon>
        <taxon>Pseudomonadati</taxon>
        <taxon>Bacteroidota</taxon>
        <taxon>Bacteroidia</taxon>
        <taxon>Bacteroidales</taxon>
        <taxon>Bacteroidaceae</taxon>
        <taxon>Bacteroides</taxon>
    </lineage>
</organism>
<evidence type="ECO:0000313" key="3">
    <source>
        <dbReference type="Proteomes" id="UP001162960"/>
    </source>
</evidence>
<feature type="transmembrane region" description="Helical" evidence="1">
    <location>
        <begin position="105"/>
        <end position="126"/>
    </location>
</feature>
<dbReference type="Proteomes" id="UP001162960">
    <property type="component" value="Chromosome"/>
</dbReference>
<dbReference type="EMBL" id="CP083685">
    <property type="protein sequence ID" value="UYU90251.1"/>
    <property type="molecule type" value="Genomic_DNA"/>
</dbReference>
<dbReference type="AlphaFoldDB" id="A0AB38UBP0"/>
<dbReference type="RefSeq" id="WP_061473317.1">
    <property type="nucleotide sequence ID" value="NZ_CP083685.1"/>
</dbReference>
<evidence type="ECO:0000313" key="2">
    <source>
        <dbReference type="EMBL" id="UYU90251.1"/>
    </source>
</evidence>
<evidence type="ECO:0008006" key="4">
    <source>
        <dbReference type="Google" id="ProtNLM"/>
    </source>
</evidence>
<protein>
    <recommendedName>
        <fullName evidence="4">Lipoprotein</fullName>
    </recommendedName>
</protein>